<accession>A0A3R5ZJP0</accession>
<sequence length="300" mass="34730">MKKILITGGTVFVSRYAAQYFVDKGYEVYVVNRNSRPQVPGAKLIEADRHDLGDKLKDIYFDVVADITAYNAEDITDLCDSLGSFGQYIMISSSAVYPEYGDQPFREDSERALNRYWGSYGTDKIAAEDALLDRVSDAYILRPPYIYGPMNNVYREAFVFDCARADRPFYLPGDGGMKLQFFHVKDLCILIERVIEEKPETHIMNVGNVEPVTIKDWVTMCYACFDKIPAFVNVSEDIEQRNYFSFYNYEYYLDVQQQNKIYPETISLEDGLKECAEWYVENESEVGKKSYMEYIDCNLK</sequence>
<dbReference type="Pfam" id="PF01370">
    <property type="entry name" value="Epimerase"/>
    <property type="match status" value="1"/>
</dbReference>
<dbReference type="Proteomes" id="UP000283295">
    <property type="component" value="Unassembled WGS sequence"/>
</dbReference>
<proteinExistence type="predicted"/>
<dbReference type="PANTHER" id="PTHR43245">
    <property type="entry name" value="BIFUNCTIONAL POLYMYXIN RESISTANCE PROTEIN ARNA"/>
    <property type="match status" value="1"/>
</dbReference>
<feature type="domain" description="NAD-dependent epimerase/dehydratase" evidence="1">
    <location>
        <begin position="73"/>
        <end position="207"/>
    </location>
</feature>
<dbReference type="EMBL" id="QRVK01000081">
    <property type="protein sequence ID" value="RGS34897.1"/>
    <property type="molecule type" value="Genomic_DNA"/>
</dbReference>
<dbReference type="InterPro" id="IPR036291">
    <property type="entry name" value="NAD(P)-bd_dom_sf"/>
</dbReference>
<dbReference type="SUPFAM" id="SSF51735">
    <property type="entry name" value="NAD(P)-binding Rossmann-fold domains"/>
    <property type="match status" value="1"/>
</dbReference>
<comment type="caution">
    <text evidence="2">The sequence shown here is derived from an EMBL/GenBank/DDBJ whole genome shotgun (WGS) entry which is preliminary data.</text>
</comment>
<dbReference type="InterPro" id="IPR001509">
    <property type="entry name" value="Epimerase_deHydtase"/>
</dbReference>
<name>A0A3R5ZJP0_9FIRM</name>
<dbReference type="AlphaFoldDB" id="A0A3R5ZJP0"/>
<dbReference type="Gene3D" id="3.40.50.720">
    <property type="entry name" value="NAD(P)-binding Rossmann-like Domain"/>
    <property type="match status" value="1"/>
</dbReference>
<evidence type="ECO:0000259" key="1">
    <source>
        <dbReference type="Pfam" id="PF01370"/>
    </source>
</evidence>
<dbReference type="OrthoDB" id="9789543at2"/>
<gene>
    <name evidence="2" type="ORF">DWX94_14310</name>
</gene>
<protein>
    <submittedName>
        <fullName evidence="2">NAD-dependent epimerase/dehydratase family protein</fullName>
    </submittedName>
</protein>
<evidence type="ECO:0000313" key="3">
    <source>
        <dbReference type="Proteomes" id="UP000283295"/>
    </source>
</evidence>
<organism evidence="2 3">
    <name type="scientific">Coprococcus eutactus</name>
    <dbReference type="NCBI Taxonomy" id="33043"/>
    <lineage>
        <taxon>Bacteria</taxon>
        <taxon>Bacillati</taxon>
        <taxon>Bacillota</taxon>
        <taxon>Clostridia</taxon>
        <taxon>Lachnospirales</taxon>
        <taxon>Lachnospiraceae</taxon>
        <taxon>Coprococcus</taxon>
    </lineage>
</organism>
<evidence type="ECO:0000313" key="2">
    <source>
        <dbReference type="EMBL" id="RGS34897.1"/>
    </source>
</evidence>
<reference evidence="2 3" key="1">
    <citation type="submission" date="2018-08" db="EMBL/GenBank/DDBJ databases">
        <title>A genome reference for cultivated species of the human gut microbiota.</title>
        <authorList>
            <person name="Zou Y."/>
            <person name="Xue W."/>
            <person name="Luo G."/>
        </authorList>
    </citation>
    <scope>NUCLEOTIDE SEQUENCE [LARGE SCALE GENOMIC DNA]</scope>
    <source>
        <strain evidence="2 3">AF22-21</strain>
    </source>
</reference>
<dbReference type="InterPro" id="IPR050177">
    <property type="entry name" value="Lipid_A_modif_metabolic_enz"/>
</dbReference>